<dbReference type="EMBL" id="BLXT01000641">
    <property type="protein sequence ID" value="GFN79154.1"/>
    <property type="molecule type" value="Genomic_DNA"/>
</dbReference>
<protein>
    <recommendedName>
        <fullName evidence="4">Salivary lipocalin</fullName>
    </recommendedName>
</protein>
<evidence type="ECO:0000256" key="1">
    <source>
        <dbReference type="SAM" id="SignalP"/>
    </source>
</evidence>
<gene>
    <name evidence="2" type="ORF">PoB_000566000</name>
</gene>
<sequence>MYLRTVLLLLGVLAIASAQGKRKPVILRISRPLEEDRSTNPLMLVCSFVNLMTKMRTINSLTILRSDTGEEANYTSIATVTPKSKTSNLGEPELTVFGEINERGESIVLAEYAEPNTGYCFFYKCVVEGTDKSGSFRTYNRKTRDRCDNKKRYSSDDVSEQSKNIMEKIKMIFGQIWLSQKMSRSPSASLTQSVERDVIYRVATKTEFTL</sequence>
<evidence type="ECO:0000313" key="2">
    <source>
        <dbReference type="EMBL" id="GFN79154.1"/>
    </source>
</evidence>
<evidence type="ECO:0000313" key="3">
    <source>
        <dbReference type="Proteomes" id="UP000735302"/>
    </source>
</evidence>
<feature type="chain" id="PRO_5043651989" description="Salivary lipocalin" evidence="1">
    <location>
        <begin position="19"/>
        <end position="210"/>
    </location>
</feature>
<name>A0AAV3Y8N2_9GAST</name>
<dbReference type="Proteomes" id="UP000735302">
    <property type="component" value="Unassembled WGS sequence"/>
</dbReference>
<evidence type="ECO:0008006" key="4">
    <source>
        <dbReference type="Google" id="ProtNLM"/>
    </source>
</evidence>
<feature type="signal peptide" evidence="1">
    <location>
        <begin position="1"/>
        <end position="18"/>
    </location>
</feature>
<comment type="caution">
    <text evidence="2">The sequence shown here is derived from an EMBL/GenBank/DDBJ whole genome shotgun (WGS) entry which is preliminary data.</text>
</comment>
<dbReference type="AlphaFoldDB" id="A0AAV3Y8N2"/>
<keyword evidence="3" id="KW-1185">Reference proteome</keyword>
<keyword evidence="1" id="KW-0732">Signal</keyword>
<organism evidence="2 3">
    <name type="scientific">Plakobranchus ocellatus</name>
    <dbReference type="NCBI Taxonomy" id="259542"/>
    <lineage>
        <taxon>Eukaryota</taxon>
        <taxon>Metazoa</taxon>
        <taxon>Spiralia</taxon>
        <taxon>Lophotrochozoa</taxon>
        <taxon>Mollusca</taxon>
        <taxon>Gastropoda</taxon>
        <taxon>Heterobranchia</taxon>
        <taxon>Euthyneura</taxon>
        <taxon>Panpulmonata</taxon>
        <taxon>Sacoglossa</taxon>
        <taxon>Placobranchoidea</taxon>
        <taxon>Plakobranchidae</taxon>
        <taxon>Plakobranchus</taxon>
    </lineage>
</organism>
<reference evidence="2 3" key="1">
    <citation type="journal article" date="2021" name="Elife">
        <title>Chloroplast acquisition without the gene transfer in kleptoplastic sea slugs, Plakobranchus ocellatus.</title>
        <authorList>
            <person name="Maeda T."/>
            <person name="Takahashi S."/>
            <person name="Yoshida T."/>
            <person name="Shimamura S."/>
            <person name="Takaki Y."/>
            <person name="Nagai Y."/>
            <person name="Toyoda A."/>
            <person name="Suzuki Y."/>
            <person name="Arimoto A."/>
            <person name="Ishii H."/>
            <person name="Satoh N."/>
            <person name="Nishiyama T."/>
            <person name="Hasebe M."/>
            <person name="Maruyama T."/>
            <person name="Minagawa J."/>
            <person name="Obokata J."/>
            <person name="Shigenobu S."/>
        </authorList>
    </citation>
    <scope>NUCLEOTIDE SEQUENCE [LARGE SCALE GENOMIC DNA]</scope>
</reference>
<accession>A0AAV3Y8N2</accession>
<proteinExistence type="predicted"/>